<dbReference type="PANTHER" id="PTHR37766">
    <property type="entry name" value="OS01G0897100 PROTEIN"/>
    <property type="match status" value="1"/>
</dbReference>
<organism evidence="8 9">
    <name type="scientific">Arachis hypogaea</name>
    <name type="common">Peanut</name>
    <dbReference type="NCBI Taxonomy" id="3818"/>
    <lineage>
        <taxon>Eukaryota</taxon>
        <taxon>Viridiplantae</taxon>
        <taxon>Streptophyta</taxon>
        <taxon>Embryophyta</taxon>
        <taxon>Tracheophyta</taxon>
        <taxon>Spermatophyta</taxon>
        <taxon>Magnoliopsida</taxon>
        <taxon>eudicotyledons</taxon>
        <taxon>Gunneridae</taxon>
        <taxon>Pentapetalae</taxon>
        <taxon>rosids</taxon>
        <taxon>fabids</taxon>
        <taxon>Fabales</taxon>
        <taxon>Fabaceae</taxon>
        <taxon>Papilionoideae</taxon>
        <taxon>50 kb inversion clade</taxon>
        <taxon>dalbergioids sensu lato</taxon>
        <taxon>Dalbergieae</taxon>
        <taxon>Pterocarpus clade</taxon>
        <taxon>Arachis</taxon>
    </lineage>
</organism>
<dbReference type="EMBL" id="SDMP01000016">
    <property type="protein sequence ID" value="RYR06200.1"/>
    <property type="molecule type" value="Genomic_DNA"/>
</dbReference>
<protein>
    <submittedName>
        <fullName evidence="8">Uncharacterized protein</fullName>
    </submittedName>
</protein>
<evidence type="ECO:0000256" key="1">
    <source>
        <dbReference type="ARBA" id="ARBA00004370"/>
    </source>
</evidence>
<dbReference type="AlphaFoldDB" id="A0A444YW93"/>
<feature type="transmembrane region" description="Helical" evidence="7">
    <location>
        <begin position="705"/>
        <end position="728"/>
    </location>
</feature>
<dbReference type="SUPFAM" id="SSF52058">
    <property type="entry name" value="L domain-like"/>
    <property type="match status" value="1"/>
</dbReference>
<dbReference type="Pfam" id="PF00560">
    <property type="entry name" value="LRR_1"/>
    <property type="match status" value="2"/>
</dbReference>
<proteinExistence type="predicted"/>
<keyword evidence="2" id="KW-0433">Leucine-rich repeat</keyword>
<dbReference type="GO" id="GO:0016020">
    <property type="term" value="C:membrane"/>
    <property type="evidence" value="ECO:0007669"/>
    <property type="project" value="UniProtKB-SubCell"/>
</dbReference>
<dbReference type="Gene3D" id="3.80.10.10">
    <property type="entry name" value="Ribonuclease Inhibitor"/>
    <property type="match status" value="1"/>
</dbReference>
<keyword evidence="3" id="KW-0732">Signal</keyword>
<dbReference type="Proteomes" id="UP000289738">
    <property type="component" value="Chromosome B06"/>
</dbReference>
<evidence type="ECO:0000313" key="8">
    <source>
        <dbReference type="EMBL" id="RYR06200.1"/>
    </source>
</evidence>
<dbReference type="InterPro" id="IPR001611">
    <property type="entry name" value="Leu-rich_rpt"/>
</dbReference>
<keyword evidence="4" id="KW-0677">Repeat</keyword>
<name>A0A444YW93_ARAHY</name>
<evidence type="ECO:0000256" key="4">
    <source>
        <dbReference type="ARBA" id="ARBA00022737"/>
    </source>
</evidence>
<accession>A0A444YW93</accession>
<evidence type="ECO:0000256" key="2">
    <source>
        <dbReference type="ARBA" id="ARBA00022614"/>
    </source>
</evidence>
<keyword evidence="6" id="KW-0325">Glycoprotein</keyword>
<dbReference type="FunFam" id="3.80.10.10:FF:000041">
    <property type="entry name" value="LRR receptor-like serine/threonine-protein kinase ERECTA"/>
    <property type="match status" value="1"/>
</dbReference>
<dbReference type="InterPro" id="IPR032675">
    <property type="entry name" value="LRR_dom_sf"/>
</dbReference>
<evidence type="ECO:0000256" key="5">
    <source>
        <dbReference type="ARBA" id="ARBA00023136"/>
    </source>
</evidence>
<evidence type="ECO:0000313" key="9">
    <source>
        <dbReference type="Proteomes" id="UP000289738"/>
    </source>
</evidence>
<comment type="caution">
    <text evidence="8">The sequence shown here is derived from an EMBL/GenBank/DDBJ whole genome shotgun (WGS) entry which is preliminary data.</text>
</comment>
<sequence>MIDLFLSDPNRRDEAHDNDSTKWRISLLKELESVMWSGMMSGGRAEVRLWLCSSIASVTCVAPRDQRELFGNLVRCRGHKCGLASHLVHLMFDKSPNKGGSILAHTSRILQKFFQGNPNRVLQWFSYSSSGNGLEQGKGLKALTQFAFKNRDICWEELEWKGKHGQSPAMVATKPHYFLDLDIQRTVENFIQNVPEFWSSDEFVESVKDGDIFFIDRPFFVHYFMNLMYKEDIGDVWQVIDGFLIEHPFSSLCQHLLITLDEQDLCYFLELLRKTLNRKVEFQHFDNVTDLFVVVLLNCGATGSIDLMLLLNAVITRGRQLLRLLRDEEASELQAKIGDTVSKIAAIPSNSNSLTPIFKNTGNMTIVEAIKCLGLQSWVLYYRLSQECKTPESWESVFMNNQIGFRISNKNALLDHDGLLEEDCSGFDRSPLVRLKRKKKQKAKKKRRRKYDSDDCNDDELLDFDSTSLELDFLQNTRSWLLSTDGYTSAWSSNFCIIVEVLIMRLVESLVLRGIDFSSLAAIGVKRFQHILVHLDGVFTAESHRCGRDFREQFVCFEQIGLLPFRVGVRPLQKRSGIPRGPPLLVALLLLLGLTASYWVRNELSGNIPQSIGNMELLESIDFSGNQLTGEIPQSITNLNFLNKLDLSYNHFEGKIPAGTQLQSFESSDFVGNKLCGPPLLLNCTMEGEVPDDNEKERENHGVKWVFMSVAFGFIVGFWGFVGPLFIYKSWRYAYYRFLDDMCYKLQSCM</sequence>
<reference evidence="8 9" key="1">
    <citation type="submission" date="2019-01" db="EMBL/GenBank/DDBJ databases">
        <title>Sequencing of cultivated peanut Arachis hypogaea provides insights into genome evolution and oil improvement.</title>
        <authorList>
            <person name="Chen X."/>
        </authorList>
    </citation>
    <scope>NUCLEOTIDE SEQUENCE [LARGE SCALE GENOMIC DNA]</scope>
    <source>
        <strain evidence="9">cv. Fuhuasheng</strain>
        <tissue evidence="8">Leaves</tissue>
    </source>
</reference>
<evidence type="ECO:0000256" key="3">
    <source>
        <dbReference type="ARBA" id="ARBA00022729"/>
    </source>
</evidence>
<keyword evidence="7" id="KW-0812">Transmembrane</keyword>
<comment type="subcellular location">
    <subcellularLocation>
        <location evidence="1">Membrane</location>
    </subcellularLocation>
</comment>
<evidence type="ECO:0000256" key="7">
    <source>
        <dbReference type="SAM" id="Phobius"/>
    </source>
</evidence>
<dbReference type="PANTHER" id="PTHR37766:SF1">
    <property type="entry name" value="OS01G0897100 PROTEIN"/>
    <property type="match status" value="1"/>
</dbReference>
<keyword evidence="5 7" id="KW-0472">Membrane</keyword>
<dbReference type="STRING" id="3818.A0A444YW93"/>
<gene>
    <name evidence="8" type="ORF">Ahy_B06g085986</name>
</gene>
<keyword evidence="9" id="KW-1185">Reference proteome</keyword>
<evidence type="ECO:0000256" key="6">
    <source>
        <dbReference type="ARBA" id="ARBA00023180"/>
    </source>
</evidence>
<keyword evidence="7" id="KW-1133">Transmembrane helix</keyword>